<feature type="region of interest" description="Disordered" evidence="1">
    <location>
        <begin position="320"/>
        <end position="377"/>
    </location>
</feature>
<dbReference type="GO" id="GO:0003723">
    <property type="term" value="F:RNA binding"/>
    <property type="evidence" value="ECO:0007669"/>
    <property type="project" value="InterPro"/>
</dbReference>
<dbReference type="PROSITE" id="PS00028">
    <property type="entry name" value="ZINC_FINGER_C2H2_1"/>
    <property type="match status" value="1"/>
</dbReference>
<proteinExistence type="predicted"/>
<sequence>MGDFPRCPPPGQLLRAPVFNWRPPSGGFYPGSGNWFQPPASVTHSGPFEFRGPGPQAGPWVFDGPGPSTGLGVWGFGGPGPGAGPVPGPGPGTKSASDPAGAGDHGSETGPGAGPELEPEVGFEAGHGLGSDPRQWGSESGRFGSGSWGFGGPGVGPRFWPGRFAPWIGGHHSRPGHQYHNMKNGVKKARKREPVYSHYCDTCDRGFKSQDHYDEHVAQHVKCSVEDCNFMAHKKLVSIHWRNNHASGAKRIKLDTPEEIAKWREERRKNYPTLANVERKRKLMEDRLERGEVLETAQFGRMRGRGRGFHRRGGWFQNSERRGWMRPGPQACAAKDAERPPQKPVVKDGDPLGVIMNSDSDSDKDDTADGEKGGMIVTPKQVTSGLGALMANYGSMSESDSDGEPEALPILKVSKVLEENKAMLRGLSENTQVGPPPRSPRTPPRPHATHPRAPLSRRGRGRCHPRGPAAPRRRATLLEMLLAPEIRHERNVLLQCVRFVVRNGFFGLDRGAEDKATVGRSDSTAAREQRPETGTQEECPVQNSMVSGDCEPCSHLPKSDVQPDHQTTDIAENGPKPLEAGTMDMDANGSESGASPLCDDPQENGGDLTRETHGDVCPTKDSDLGGQTEHCGVDSSSGDDAGVAGDCNTREAGEQGARPTVSVVDEDIWENPAAYSEDV</sequence>
<feature type="compositionally biased region" description="Basic and acidic residues" evidence="1">
    <location>
        <begin position="335"/>
        <end position="350"/>
    </location>
</feature>
<evidence type="ECO:0000259" key="2">
    <source>
        <dbReference type="PROSITE" id="PS00028"/>
    </source>
</evidence>
<organism evidence="3 4">
    <name type="scientific">Scleropages formosus</name>
    <name type="common">Asian bonytongue</name>
    <name type="synonym">Osteoglossum formosum</name>
    <dbReference type="NCBI Taxonomy" id="113540"/>
    <lineage>
        <taxon>Eukaryota</taxon>
        <taxon>Metazoa</taxon>
        <taxon>Chordata</taxon>
        <taxon>Craniata</taxon>
        <taxon>Vertebrata</taxon>
        <taxon>Euteleostomi</taxon>
        <taxon>Actinopterygii</taxon>
        <taxon>Neopterygii</taxon>
        <taxon>Teleostei</taxon>
        <taxon>Osteoglossocephala</taxon>
        <taxon>Osteoglossomorpha</taxon>
        <taxon>Osteoglossiformes</taxon>
        <taxon>Osteoglossidae</taxon>
        <taxon>Scleropages</taxon>
    </lineage>
</organism>
<dbReference type="InterPro" id="IPR013087">
    <property type="entry name" value="Znf_C2H2_type"/>
</dbReference>
<feature type="domain" description="C2H2-type" evidence="2">
    <location>
        <begin position="200"/>
        <end position="220"/>
    </location>
</feature>
<feature type="compositionally biased region" description="Gly residues" evidence="1">
    <location>
        <begin position="67"/>
        <end position="81"/>
    </location>
</feature>
<dbReference type="CTD" id="26747"/>
<reference evidence="3" key="2">
    <citation type="submission" date="2025-08" db="UniProtKB">
        <authorList>
            <consortium name="Ensembl"/>
        </authorList>
    </citation>
    <scope>IDENTIFICATION</scope>
</reference>
<dbReference type="GeneID" id="108928929"/>
<dbReference type="AlphaFoldDB" id="A0A8C9SEY4"/>
<dbReference type="KEGG" id="sfm:108928929"/>
<gene>
    <name evidence="3" type="primary">nufip1</name>
</gene>
<feature type="region of interest" description="Disordered" evidence="1">
    <location>
        <begin position="426"/>
        <end position="471"/>
    </location>
</feature>
<keyword evidence="4" id="KW-1185">Reference proteome</keyword>
<dbReference type="GO" id="GO:0000492">
    <property type="term" value="P:box C/D snoRNP assembly"/>
    <property type="evidence" value="ECO:0007669"/>
    <property type="project" value="TreeGrafter"/>
</dbReference>
<dbReference type="InterPro" id="IPR019496">
    <property type="entry name" value="NUFIP1_cons_dom"/>
</dbReference>
<dbReference type="GO" id="GO:0005634">
    <property type="term" value="C:nucleus"/>
    <property type="evidence" value="ECO:0007669"/>
    <property type="project" value="TreeGrafter"/>
</dbReference>
<dbReference type="RefSeq" id="XP_018598651.2">
    <property type="nucleotide sequence ID" value="XM_018743135.2"/>
</dbReference>
<evidence type="ECO:0000313" key="4">
    <source>
        <dbReference type="Proteomes" id="UP000694397"/>
    </source>
</evidence>
<dbReference type="PANTHER" id="PTHR13309">
    <property type="entry name" value="NUCLEAR FRAGILE X MENTAL RETARDATION PROTEIN INTERACTING PROTEIN 1"/>
    <property type="match status" value="1"/>
</dbReference>
<dbReference type="Pfam" id="PF10453">
    <property type="entry name" value="NUFIP1"/>
    <property type="match status" value="1"/>
</dbReference>
<evidence type="ECO:0000313" key="3">
    <source>
        <dbReference type="Ensembl" id="ENSSFOP00015036015.2"/>
    </source>
</evidence>
<feature type="region of interest" description="Disordered" evidence="1">
    <location>
        <begin position="46"/>
        <end position="148"/>
    </location>
</feature>
<reference evidence="3 4" key="1">
    <citation type="submission" date="2019-04" db="EMBL/GenBank/DDBJ databases">
        <authorList>
            <consortium name="Wellcome Sanger Institute Data Sharing"/>
        </authorList>
    </citation>
    <scope>NUCLEOTIDE SEQUENCE [LARGE SCALE GENOMIC DNA]</scope>
</reference>
<feature type="compositionally biased region" description="Basic residues" evidence="1">
    <location>
        <begin position="447"/>
        <end position="471"/>
    </location>
</feature>
<protein>
    <recommendedName>
        <fullName evidence="2">C2H2-type domain-containing protein</fullName>
    </recommendedName>
</protein>
<dbReference type="InterPro" id="IPR039136">
    <property type="entry name" value="NUFIP1-like"/>
</dbReference>
<dbReference type="SMART" id="SM00355">
    <property type="entry name" value="ZnF_C2H2"/>
    <property type="match status" value="2"/>
</dbReference>
<feature type="compositionally biased region" description="Basic and acidic residues" evidence="1">
    <location>
        <begin position="608"/>
        <end position="623"/>
    </location>
</feature>
<accession>A0A8C9SEY4</accession>
<feature type="compositionally biased region" description="Basic and acidic residues" evidence="1">
    <location>
        <begin position="557"/>
        <end position="567"/>
    </location>
</feature>
<dbReference type="GeneTree" id="ENSGT00390000003758"/>
<dbReference type="Proteomes" id="UP000694397">
    <property type="component" value="Chromosome 12"/>
</dbReference>
<dbReference type="PANTHER" id="PTHR13309:SF0">
    <property type="entry name" value="FMR1-INTERACTING PROTEIN NUFIP1"/>
    <property type="match status" value="1"/>
</dbReference>
<feature type="compositionally biased region" description="Pro residues" evidence="1">
    <location>
        <begin position="434"/>
        <end position="446"/>
    </location>
</feature>
<feature type="region of interest" description="Disordered" evidence="1">
    <location>
        <begin position="514"/>
        <end position="660"/>
    </location>
</feature>
<reference evidence="3" key="3">
    <citation type="submission" date="2025-09" db="UniProtKB">
        <authorList>
            <consortium name="Ensembl"/>
        </authorList>
    </citation>
    <scope>IDENTIFICATION</scope>
</reference>
<feature type="compositionally biased region" description="Polar residues" evidence="1">
    <location>
        <begin position="532"/>
        <end position="546"/>
    </location>
</feature>
<dbReference type="Ensembl" id="ENSSFOT00015036406.2">
    <property type="protein sequence ID" value="ENSSFOP00015036015.2"/>
    <property type="gene ID" value="ENSSFOG00015022927.2"/>
</dbReference>
<dbReference type="OrthoDB" id="273070at2759"/>
<name>A0A8C9SEY4_SCLFO</name>
<evidence type="ECO:0000256" key="1">
    <source>
        <dbReference type="SAM" id="MobiDB-lite"/>
    </source>
</evidence>